<keyword evidence="5" id="KW-1185">Reference proteome</keyword>
<dbReference type="AlphaFoldDB" id="A0A1V6PFT2"/>
<dbReference type="SMART" id="SM00360">
    <property type="entry name" value="RRM"/>
    <property type="match status" value="1"/>
</dbReference>
<organism evidence="4 5">
    <name type="scientific">Penicillium decumbens</name>
    <dbReference type="NCBI Taxonomy" id="69771"/>
    <lineage>
        <taxon>Eukaryota</taxon>
        <taxon>Fungi</taxon>
        <taxon>Dikarya</taxon>
        <taxon>Ascomycota</taxon>
        <taxon>Pezizomycotina</taxon>
        <taxon>Eurotiomycetes</taxon>
        <taxon>Eurotiomycetidae</taxon>
        <taxon>Eurotiales</taxon>
        <taxon>Aspergillaceae</taxon>
        <taxon>Penicillium</taxon>
    </lineage>
</organism>
<keyword evidence="1" id="KW-0694">RNA-binding</keyword>
<dbReference type="SUPFAM" id="SSF54928">
    <property type="entry name" value="RNA-binding domain, RBD"/>
    <property type="match status" value="1"/>
</dbReference>
<feature type="region of interest" description="Disordered" evidence="2">
    <location>
        <begin position="734"/>
        <end position="760"/>
    </location>
</feature>
<dbReference type="InterPro" id="IPR035979">
    <property type="entry name" value="RBD_domain_sf"/>
</dbReference>
<feature type="compositionally biased region" description="Polar residues" evidence="2">
    <location>
        <begin position="75"/>
        <end position="87"/>
    </location>
</feature>
<dbReference type="InterPro" id="IPR052600">
    <property type="entry name" value="Nuc_rcpt_coact/corep"/>
</dbReference>
<dbReference type="CDD" id="cd12342">
    <property type="entry name" value="RRM_Nab3p"/>
    <property type="match status" value="1"/>
</dbReference>
<evidence type="ECO:0000313" key="4">
    <source>
        <dbReference type="EMBL" id="OQD75909.1"/>
    </source>
</evidence>
<sequence length="833" mass="90924">MTPSPPDEALHFRGKTLTPESPRPLHIPEPANIPVLENQMDPVFNDTSTYERSEWLEQPGQGGWSKDGQGRSDGGLQQENTVMNDNSADIYPPHSAGTEHGQGADANPGFPLPDTTHSHAPPVVPVSQGIAPASEIENAIKVEPAQIDDAKEDAELSTGVNFQTLLDNLSSGAATAAASHLERPSLHQAPTGESSQGIAARPLDPSFNPNYASNSYEQPPPTSATSSAYASQPSNHVQPFPPSTASVGAPGTGAGVGSLPPPPPASFQHSTSLGAAPQTSQETPKKGRTDKPPVRPAKANDDDQPWGPDVQKKYDEFLHDERVYVTEGLWDRFPVGSRLFVGNLPTERVTKRDMFHLFHKYGKLAQISIKQAYGFIQFLEAGACHAALQVEQGALVRGRKIHLEISKPQRSTRPGPTDAPRAPPPRRSRSPEFSRTGPARAPARPPSDRFDRPSESSRLPFSDFRDEPSHRRRDDYRPSRSPRSPSPRPFRSGRGGYRSRDRTPERFDRRERRRSRSSRSPRSPYTRDRRYRSPSPRPRGVYEGEAGLPVPRRAPRDVPEVQVLVLEEVDRNFILHVENAFRNRGLRVDVLVLGPRIPLGAAVHRQYVEGVLAVVRLSRTNQFSHKIPLQIFDRSAGPDNVRFSDYPEVDPNIAAEVMFHQAQAMQRGPVATSFAPNPAFGIASMPPVPLPQPGLPQPGLPQPGLPTLTNPPNIANMISSLDGPSLHTLLSALQRPGPQSQPVSATQSPFSSPNPPPADLATLLTNATRPHVPPTTQPLSHPTFNFQPPNVPVISDPHLLSLLAKGLNGQQPQGLPVGSNMQNLMNHLAKWKQ</sequence>
<dbReference type="InterPro" id="IPR012677">
    <property type="entry name" value="Nucleotide-bd_a/b_plait_sf"/>
</dbReference>
<dbReference type="GO" id="GO:0003723">
    <property type="term" value="F:RNA binding"/>
    <property type="evidence" value="ECO:0007669"/>
    <property type="project" value="UniProtKB-UniRule"/>
</dbReference>
<dbReference type="PROSITE" id="PS50102">
    <property type="entry name" value="RRM"/>
    <property type="match status" value="1"/>
</dbReference>
<reference evidence="5" key="1">
    <citation type="journal article" date="2017" name="Nat. Microbiol.">
        <title>Global analysis of biosynthetic gene clusters reveals vast potential of secondary metabolite production in Penicillium species.</title>
        <authorList>
            <person name="Nielsen J.C."/>
            <person name="Grijseels S."/>
            <person name="Prigent S."/>
            <person name="Ji B."/>
            <person name="Dainat J."/>
            <person name="Nielsen K.F."/>
            <person name="Frisvad J.C."/>
            <person name="Workman M."/>
            <person name="Nielsen J."/>
        </authorList>
    </citation>
    <scope>NUCLEOTIDE SEQUENCE [LARGE SCALE GENOMIC DNA]</scope>
    <source>
        <strain evidence="5">IBT 11843</strain>
    </source>
</reference>
<dbReference type="EMBL" id="MDYL01000005">
    <property type="protein sequence ID" value="OQD75909.1"/>
    <property type="molecule type" value="Genomic_DNA"/>
</dbReference>
<feature type="region of interest" description="Disordered" evidence="2">
    <location>
        <begin position="403"/>
        <end position="553"/>
    </location>
</feature>
<feature type="compositionally biased region" description="Basic and acidic residues" evidence="2">
    <location>
        <begin position="446"/>
        <end position="455"/>
    </location>
</feature>
<feature type="domain" description="RRM" evidence="3">
    <location>
        <begin position="337"/>
        <end position="408"/>
    </location>
</feature>
<feature type="compositionally biased region" description="Polar residues" evidence="2">
    <location>
        <begin position="737"/>
        <end position="751"/>
    </location>
</feature>
<evidence type="ECO:0000259" key="3">
    <source>
        <dbReference type="PROSITE" id="PS50102"/>
    </source>
</evidence>
<feature type="compositionally biased region" description="Low complexity" evidence="2">
    <location>
        <begin position="223"/>
        <end position="234"/>
    </location>
</feature>
<feature type="compositionally biased region" description="Basic and acidic residues" evidence="2">
    <location>
        <begin position="463"/>
        <end position="478"/>
    </location>
</feature>
<feature type="compositionally biased region" description="Basic and acidic residues" evidence="2">
    <location>
        <begin position="498"/>
        <end position="510"/>
    </location>
</feature>
<gene>
    <name evidence="4" type="ORF">PENDEC_c005G04727</name>
</gene>
<dbReference type="OMA" id="LENQMDP"/>
<feature type="compositionally biased region" description="Polar residues" evidence="2">
    <location>
        <begin position="267"/>
        <end position="282"/>
    </location>
</feature>
<accession>A0A1V6PFT2</accession>
<dbReference type="Pfam" id="PF00076">
    <property type="entry name" value="RRM_1"/>
    <property type="match status" value="1"/>
</dbReference>
<proteinExistence type="predicted"/>
<dbReference type="Proteomes" id="UP000191522">
    <property type="component" value="Unassembled WGS sequence"/>
</dbReference>
<evidence type="ECO:0000313" key="5">
    <source>
        <dbReference type="Proteomes" id="UP000191522"/>
    </source>
</evidence>
<evidence type="ECO:0000256" key="1">
    <source>
        <dbReference type="PROSITE-ProRule" id="PRU00176"/>
    </source>
</evidence>
<dbReference type="Gene3D" id="3.30.70.330">
    <property type="match status" value="1"/>
</dbReference>
<evidence type="ECO:0000256" key="2">
    <source>
        <dbReference type="SAM" id="MobiDB-lite"/>
    </source>
</evidence>
<name>A0A1V6PFT2_PENDC</name>
<dbReference type="InterPro" id="IPR000504">
    <property type="entry name" value="RRM_dom"/>
</dbReference>
<feature type="region of interest" description="Disordered" evidence="2">
    <location>
        <begin position="1"/>
        <end position="126"/>
    </location>
</feature>
<feature type="compositionally biased region" description="Basic and acidic residues" evidence="2">
    <location>
        <begin position="283"/>
        <end position="301"/>
    </location>
</feature>
<dbReference type="InterPro" id="IPR036621">
    <property type="entry name" value="Anticodon-bd_dom_sf"/>
</dbReference>
<dbReference type="SUPFAM" id="SSF52954">
    <property type="entry name" value="Class II aaRS ABD-related"/>
    <property type="match status" value="1"/>
</dbReference>
<dbReference type="InterPro" id="IPR034167">
    <property type="entry name" value="Nab3_RRM"/>
</dbReference>
<comment type="caution">
    <text evidence="4">The sequence shown here is derived from an EMBL/GenBank/DDBJ whole genome shotgun (WGS) entry which is preliminary data.</text>
</comment>
<dbReference type="Gene3D" id="3.40.50.800">
    <property type="entry name" value="Anticodon-binding domain"/>
    <property type="match status" value="1"/>
</dbReference>
<dbReference type="PANTHER" id="PTHR23295:SF6">
    <property type="entry name" value="NEOSIN, ISOFORM A"/>
    <property type="match status" value="1"/>
</dbReference>
<protein>
    <recommendedName>
        <fullName evidence="3">RRM domain-containing protein</fullName>
    </recommendedName>
</protein>
<dbReference type="PANTHER" id="PTHR23295">
    <property type="entry name" value="NUCLEAR RECEPTOR COACTIVATOR 5-RELATED"/>
    <property type="match status" value="1"/>
</dbReference>
<dbReference type="OrthoDB" id="10044938at2759"/>
<feature type="region of interest" description="Disordered" evidence="2">
    <location>
        <begin position="172"/>
        <end position="310"/>
    </location>
</feature>
<dbReference type="STRING" id="69771.A0A1V6PFT2"/>
<feature type="compositionally biased region" description="Polar residues" evidence="2">
    <location>
        <begin position="207"/>
        <end position="217"/>
    </location>
</feature>